<dbReference type="GO" id="GO:0052689">
    <property type="term" value="F:carboxylic ester hydrolase activity"/>
    <property type="evidence" value="ECO:0007669"/>
    <property type="project" value="UniProtKB-KW"/>
</dbReference>
<keyword evidence="4" id="KW-0325">Glycoprotein</keyword>
<evidence type="ECO:0000313" key="7">
    <source>
        <dbReference type="EMBL" id="KAK8743381.1"/>
    </source>
</evidence>
<dbReference type="PANTHER" id="PTHR43142:SF1">
    <property type="entry name" value="CARBOXYLIC ESTER HYDROLASE"/>
    <property type="match status" value="1"/>
</dbReference>
<evidence type="ECO:0000256" key="1">
    <source>
        <dbReference type="ARBA" id="ARBA00005964"/>
    </source>
</evidence>
<dbReference type="SUPFAM" id="SSF53474">
    <property type="entry name" value="alpha/beta-Hydrolases"/>
    <property type="match status" value="1"/>
</dbReference>
<evidence type="ECO:0000256" key="3">
    <source>
        <dbReference type="ARBA" id="ARBA00022801"/>
    </source>
</evidence>
<keyword evidence="3 5" id="KW-0378">Hydrolase</keyword>
<dbReference type="PANTHER" id="PTHR43142">
    <property type="entry name" value="CARBOXYLIC ESTER HYDROLASE"/>
    <property type="match status" value="1"/>
</dbReference>
<dbReference type="Gene3D" id="3.40.50.1820">
    <property type="entry name" value="alpha/beta hydrolase"/>
    <property type="match status" value="1"/>
</dbReference>
<organism evidence="7 8">
    <name type="scientific">Cherax quadricarinatus</name>
    <name type="common">Australian red claw crayfish</name>
    <dbReference type="NCBI Taxonomy" id="27406"/>
    <lineage>
        <taxon>Eukaryota</taxon>
        <taxon>Metazoa</taxon>
        <taxon>Ecdysozoa</taxon>
        <taxon>Arthropoda</taxon>
        <taxon>Crustacea</taxon>
        <taxon>Multicrustacea</taxon>
        <taxon>Malacostraca</taxon>
        <taxon>Eumalacostraca</taxon>
        <taxon>Eucarida</taxon>
        <taxon>Decapoda</taxon>
        <taxon>Pleocyemata</taxon>
        <taxon>Astacidea</taxon>
        <taxon>Parastacoidea</taxon>
        <taxon>Parastacidae</taxon>
        <taxon>Cherax</taxon>
    </lineage>
</organism>
<protein>
    <recommendedName>
        <fullName evidence="5">Carboxylic ester hydrolase</fullName>
        <ecNumber evidence="5">3.1.1.-</ecNumber>
    </recommendedName>
</protein>
<evidence type="ECO:0000259" key="6">
    <source>
        <dbReference type="Pfam" id="PF00135"/>
    </source>
</evidence>
<sequence>AQEYLPFVFLNHDVVLVVIQYRLGVMGFLSTEDSVIPGNFGLKDQTLALQWVQRNIHNFGGDKTKVTVFGESAGGASVHFHMLAPKSKGLFSRVIMQSGSALAPWATGFKFRETAEEVGQAMGCPVTSDSHVLLECLQKVDAPSLAAVLQDFIQWYVFPLIFNPRVDGDFIPDHPAKLVLEGRHHKVDLMAGVTSDDGALVTH</sequence>
<dbReference type="PROSITE" id="PS00122">
    <property type="entry name" value="CARBOXYLESTERASE_B_1"/>
    <property type="match status" value="1"/>
</dbReference>
<name>A0AAW0XFZ1_CHEQU</name>
<evidence type="ECO:0000256" key="4">
    <source>
        <dbReference type="ARBA" id="ARBA00023180"/>
    </source>
</evidence>
<reference evidence="7 8" key="1">
    <citation type="journal article" date="2024" name="BMC Genomics">
        <title>Genome assembly of redclaw crayfish (Cherax quadricarinatus) provides insights into its immune adaptation and hypoxia tolerance.</title>
        <authorList>
            <person name="Liu Z."/>
            <person name="Zheng J."/>
            <person name="Li H."/>
            <person name="Fang K."/>
            <person name="Wang S."/>
            <person name="He J."/>
            <person name="Zhou D."/>
            <person name="Weng S."/>
            <person name="Chi M."/>
            <person name="Gu Z."/>
            <person name="He J."/>
            <person name="Li F."/>
            <person name="Wang M."/>
        </authorList>
    </citation>
    <scope>NUCLEOTIDE SEQUENCE [LARGE SCALE GENOMIC DNA]</scope>
    <source>
        <strain evidence="7">ZL_2023a</strain>
    </source>
</reference>
<dbReference type="InterPro" id="IPR002018">
    <property type="entry name" value="CarbesteraseB"/>
</dbReference>
<dbReference type="EC" id="3.1.1.-" evidence="5"/>
<dbReference type="EMBL" id="JARKIK010000025">
    <property type="protein sequence ID" value="KAK8743381.1"/>
    <property type="molecule type" value="Genomic_DNA"/>
</dbReference>
<evidence type="ECO:0000256" key="2">
    <source>
        <dbReference type="ARBA" id="ARBA00022487"/>
    </source>
</evidence>
<dbReference type="Proteomes" id="UP001445076">
    <property type="component" value="Unassembled WGS sequence"/>
</dbReference>
<keyword evidence="8" id="KW-1185">Reference proteome</keyword>
<feature type="domain" description="Carboxylesterase type B" evidence="6">
    <location>
        <begin position="3"/>
        <end position="201"/>
    </location>
</feature>
<dbReference type="InterPro" id="IPR019826">
    <property type="entry name" value="Carboxylesterase_B_AS"/>
</dbReference>
<dbReference type="Pfam" id="PF00135">
    <property type="entry name" value="COesterase"/>
    <property type="match status" value="1"/>
</dbReference>
<keyword evidence="2" id="KW-0719">Serine esterase</keyword>
<gene>
    <name evidence="7" type="ORF">OTU49_001412</name>
</gene>
<accession>A0AAW0XFZ1</accession>
<proteinExistence type="inferred from homology"/>
<feature type="non-terminal residue" evidence="7">
    <location>
        <position position="1"/>
    </location>
</feature>
<feature type="non-terminal residue" evidence="7">
    <location>
        <position position="203"/>
    </location>
</feature>
<dbReference type="InterPro" id="IPR029058">
    <property type="entry name" value="AB_hydrolase_fold"/>
</dbReference>
<dbReference type="AlphaFoldDB" id="A0AAW0XFZ1"/>
<evidence type="ECO:0000256" key="5">
    <source>
        <dbReference type="RuleBase" id="RU361235"/>
    </source>
</evidence>
<comment type="caution">
    <text evidence="7">The sequence shown here is derived from an EMBL/GenBank/DDBJ whole genome shotgun (WGS) entry which is preliminary data.</text>
</comment>
<comment type="similarity">
    <text evidence="1 5">Belongs to the type-B carboxylesterase/lipase family.</text>
</comment>
<evidence type="ECO:0000313" key="8">
    <source>
        <dbReference type="Proteomes" id="UP001445076"/>
    </source>
</evidence>